<keyword evidence="2" id="KW-0269">Exonuclease</keyword>
<evidence type="ECO:0000313" key="2">
    <source>
        <dbReference type="EMBL" id="PDS27276.1"/>
    </source>
</evidence>
<evidence type="ECO:0000313" key="3">
    <source>
        <dbReference type="Proteomes" id="UP000220828"/>
    </source>
</evidence>
<dbReference type="OrthoDB" id="9773351at2"/>
<comment type="caution">
    <text evidence="2">The sequence shown here is derived from an EMBL/GenBank/DDBJ whole genome shotgun (WGS) entry which is preliminary data.</text>
</comment>
<dbReference type="Gene3D" id="3.30.420.10">
    <property type="entry name" value="Ribonuclease H-like superfamily/Ribonuclease H"/>
    <property type="match status" value="1"/>
</dbReference>
<keyword evidence="2" id="KW-0378">Hydrolase</keyword>
<dbReference type="InterPro" id="IPR012337">
    <property type="entry name" value="RNaseH-like_sf"/>
</dbReference>
<dbReference type="AlphaFoldDB" id="A0A2H3KFC7"/>
<dbReference type="SUPFAM" id="SSF53098">
    <property type="entry name" value="Ribonuclease H-like"/>
    <property type="match status" value="1"/>
</dbReference>
<dbReference type="InterPro" id="IPR019288">
    <property type="entry name" value="3'-5'_exonuclease_PolB-like"/>
</dbReference>
<proteinExistence type="predicted"/>
<reference evidence="2 3" key="1">
    <citation type="submission" date="2017-09" db="EMBL/GenBank/DDBJ databases">
        <title>Whole genomes of Flavobacteriaceae.</title>
        <authorList>
            <person name="Stine C."/>
            <person name="Li C."/>
            <person name="Tadesse D."/>
        </authorList>
    </citation>
    <scope>NUCLEOTIDE SEQUENCE [LARGE SCALE GENOMIC DNA]</scope>
    <source>
        <strain evidence="2 3">ATCC 35036</strain>
    </source>
</reference>
<sequence length="237" mass="27837">MIDKIKLDHILFLDIETVPENEHFSMLDHDMQSLWEHKTQYQRKDDMSAADFYERAGIWAEFGKIICISVGFFVTKSDVRNFRVTSFFGDEVKILSDFNQLINQHFSQPQHVLCGHNSKEFDIPFLARRMIIKGIAIPVKLHLFGKKPWEIPHLDTLELWKFGDYKHYTSLKLLSKILQIPTSKDDIDGSQVAAVYYKNKDIDRIIIYCEKDVVAVAQIFLRLRREPLLIEEEIIHV</sequence>
<protein>
    <submittedName>
        <fullName evidence="2">3'-5' exonuclease</fullName>
    </submittedName>
</protein>
<organism evidence="2 3">
    <name type="scientific">Flavobacterium branchiophilum</name>
    <dbReference type="NCBI Taxonomy" id="55197"/>
    <lineage>
        <taxon>Bacteria</taxon>
        <taxon>Pseudomonadati</taxon>
        <taxon>Bacteroidota</taxon>
        <taxon>Flavobacteriia</taxon>
        <taxon>Flavobacteriales</taxon>
        <taxon>Flavobacteriaceae</taxon>
        <taxon>Flavobacterium</taxon>
    </lineage>
</organism>
<dbReference type="CDD" id="cd05782">
    <property type="entry name" value="DNA_polB_like1_exo"/>
    <property type="match status" value="1"/>
</dbReference>
<dbReference type="EMBL" id="PCMW01000003">
    <property type="protein sequence ID" value="PDS27276.1"/>
    <property type="molecule type" value="Genomic_DNA"/>
</dbReference>
<keyword evidence="2" id="KW-0540">Nuclease</keyword>
<accession>A0A2H3KFC7</accession>
<dbReference type="GO" id="GO:0003676">
    <property type="term" value="F:nucleic acid binding"/>
    <property type="evidence" value="ECO:0007669"/>
    <property type="project" value="InterPro"/>
</dbReference>
<dbReference type="RefSeq" id="WP_097553124.1">
    <property type="nucleotide sequence ID" value="NZ_PCMW01000003.1"/>
</dbReference>
<gene>
    <name evidence="2" type="ORF">B0A77_00165</name>
</gene>
<feature type="domain" description="Predicted 3'-5' exonuclease PolB-like" evidence="1">
    <location>
        <begin position="62"/>
        <end position="224"/>
    </location>
</feature>
<dbReference type="Pfam" id="PF10108">
    <property type="entry name" value="DNA_pol_B_exo2"/>
    <property type="match status" value="1"/>
</dbReference>
<dbReference type="InterPro" id="IPR036397">
    <property type="entry name" value="RNaseH_sf"/>
</dbReference>
<evidence type="ECO:0000259" key="1">
    <source>
        <dbReference type="Pfam" id="PF10108"/>
    </source>
</evidence>
<dbReference type="GO" id="GO:0004527">
    <property type="term" value="F:exonuclease activity"/>
    <property type="evidence" value="ECO:0007669"/>
    <property type="project" value="UniProtKB-KW"/>
</dbReference>
<dbReference type="Proteomes" id="UP000220828">
    <property type="component" value="Unassembled WGS sequence"/>
</dbReference>
<name>A0A2H3KFC7_9FLAO</name>